<comment type="caution">
    <text evidence="3">The sequence shown here is derived from an EMBL/GenBank/DDBJ whole genome shotgun (WGS) entry which is preliminary data.</text>
</comment>
<dbReference type="Proteomes" id="UP000532121">
    <property type="component" value="Unassembled WGS sequence"/>
</dbReference>
<evidence type="ECO:0000313" key="4">
    <source>
        <dbReference type="Proteomes" id="UP000532121"/>
    </source>
</evidence>
<feature type="domain" description="DUF4097" evidence="2">
    <location>
        <begin position="52"/>
        <end position="252"/>
    </location>
</feature>
<evidence type="ECO:0000256" key="1">
    <source>
        <dbReference type="SAM" id="Phobius"/>
    </source>
</evidence>
<gene>
    <name evidence="3" type="ORF">HHO37_00990</name>
</gene>
<protein>
    <submittedName>
        <fullName evidence="3">DUF4097 domain-containing protein</fullName>
    </submittedName>
</protein>
<organism evidence="3 4">
    <name type="scientific">Streptococcus ratti</name>
    <dbReference type="NCBI Taxonomy" id="1341"/>
    <lineage>
        <taxon>Bacteria</taxon>
        <taxon>Bacillati</taxon>
        <taxon>Bacillota</taxon>
        <taxon>Bacilli</taxon>
        <taxon>Lactobacillales</taxon>
        <taxon>Streptococcaceae</taxon>
        <taxon>Streptococcus</taxon>
    </lineage>
</organism>
<keyword evidence="1" id="KW-0472">Membrane</keyword>
<feature type="transmembrane region" description="Helical" evidence="1">
    <location>
        <begin position="7"/>
        <end position="28"/>
    </location>
</feature>
<accession>A0A7X9LEC0</accession>
<name>A0A7X9LEC0_STRRT</name>
<reference evidence="3 4" key="1">
    <citation type="submission" date="2020-04" db="EMBL/GenBank/DDBJ databases">
        <title>MicrobeNet Type strains.</title>
        <authorList>
            <person name="Nicholson A.C."/>
        </authorList>
    </citation>
    <scope>NUCLEOTIDE SEQUENCE [LARGE SCALE GENOMIC DNA]</scope>
    <source>
        <strain evidence="3 4">DSM 22768</strain>
    </source>
</reference>
<dbReference type="RefSeq" id="WP_193522857.1">
    <property type="nucleotide sequence ID" value="NZ_JABASA010000002.1"/>
</dbReference>
<evidence type="ECO:0000313" key="3">
    <source>
        <dbReference type="EMBL" id="NMD48275.1"/>
    </source>
</evidence>
<dbReference type="EMBL" id="JABASA010000002">
    <property type="protein sequence ID" value="NMD48275.1"/>
    <property type="molecule type" value="Genomic_DNA"/>
</dbReference>
<evidence type="ECO:0000259" key="2">
    <source>
        <dbReference type="Pfam" id="PF13349"/>
    </source>
</evidence>
<dbReference type="InterPro" id="IPR025164">
    <property type="entry name" value="Toastrack_DUF4097"/>
</dbReference>
<dbReference type="Pfam" id="PF13349">
    <property type="entry name" value="DUF4097"/>
    <property type="match status" value="1"/>
</dbReference>
<sequence length="275" mass="30360">MRKSLKITLRIGLILSCFGLIFIGFGLVSGGIDKLQNKEDHFLKKEVKFDNIRSLDLALSIRNIKIETSSDQHFRLTYYKKSGEKISYNVQHQELVLKQKEKFKIHFVMLSDFLNWSHQDEASTVTLAVPKNAQLKNISIDNNVGNVTIKNQHANKITVQQDTGNLTIYNSQLANGKITSNIGNIDIQNSSLSDINIDADTGNISAKNLTVLNLLRIDNNTGNTNVSLSAQSAPKTIVSAKTDVGNADISHQLLQGYSGKNRLSINGGTGNVHIK</sequence>
<keyword evidence="1" id="KW-1133">Transmembrane helix</keyword>
<dbReference type="AlphaFoldDB" id="A0A7X9LEC0"/>
<keyword evidence="1" id="KW-0812">Transmembrane</keyword>
<proteinExistence type="predicted"/>